<keyword evidence="1" id="KW-1133">Transmembrane helix</keyword>
<evidence type="ECO:0000313" key="2">
    <source>
        <dbReference type="EMBL" id="NEZ58767.1"/>
    </source>
</evidence>
<accession>A0A6M0RR84</accession>
<dbReference type="RefSeq" id="WP_163701592.1">
    <property type="nucleotide sequence ID" value="NZ_QXHD01000004.1"/>
</dbReference>
<dbReference type="EMBL" id="QXHD01000004">
    <property type="protein sequence ID" value="NEZ58767.1"/>
    <property type="molecule type" value="Genomic_DNA"/>
</dbReference>
<evidence type="ECO:0000256" key="1">
    <source>
        <dbReference type="SAM" id="Phobius"/>
    </source>
</evidence>
<proteinExistence type="predicted"/>
<keyword evidence="1" id="KW-0812">Transmembrane</keyword>
<keyword evidence="1" id="KW-0472">Membrane</keyword>
<dbReference type="AlphaFoldDB" id="A0A6M0RR84"/>
<evidence type="ECO:0000313" key="3">
    <source>
        <dbReference type="Proteomes" id="UP000481033"/>
    </source>
</evidence>
<comment type="caution">
    <text evidence="2">The sequence shown here is derived from an EMBL/GenBank/DDBJ whole genome shotgun (WGS) entry which is preliminary data.</text>
</comment>
<protein>
    <submittedName>
        <fullName evidence="2">Uncharacterized protein</fullName>
    </submittedName>
</protein>
<dbReference type="Proteomes" id="UP000481033">
    <property type="component" value="Unassembled WGS sequence"/>
</dbReference>
<gene>
    <name evidence="2" type="ORF">DXZ20_24630</name>
</gene>
<reference evidence="2 3" key="1">
    <citation type="journal article" date="2020" name="Microb. Ecol.">
        <title>Ecogenomics of the Marine Benthic Filamentous Cyanobacterium Adonisia.</title>
        <authorList>
            <person name="Walter J.M."/>
            <person name="Coutinho F.H."/>
            <person name="Leomil L."/>
            <person name="Hargreaves P.I."/>
            <person name="Campeao M.E."/>
            <person name="Vieira V.V."/>
            <person name="Silva B.S."/>
            <person name="Fistarol G.O."/>
            <person name="Salomon P.S."/>
            <person name="Sawabe T."/>
            <person name="Mino S."/>
            <person name="Hosokawa M."/>
            <person name="Miyashita H."/>
            <person name="Maruyama F."/>
            <person name="van Verk M.C."/>
            <person name="Dutilh B.E."/>
            <person name="Thompson C.C."/>
            <person name="Thompson F.L."/>
        </authorList>
    </citation>
    <scope>NUCLEOTIDE SEQUENCE [LARGE SCALE GENOMIC DNA]</scope>
    <source>
        <strain evidence="2 3">CCMR0081</strain>
    </source>
</reference>
<organism evidence="2 3">
    <name type="scientific">Adonisia turfae CCMR0081</name>
    <dbReference type="NCBI Taxonomy" id="2292702"/>
    <lineage>
        <taxon>Bacteria</taxon>
        <taxon>Bacillati</taxon>
        <taxon>Cyanobacteriota</taxon>
        <taxon>Adonisia</taxon>
        <taxon>Adonisia turfae</taxon>
    </lineage>
</organism>
<feature type="transmembrane region" description="Helical" evidence="1">
    <location>
        <begin position="9"/>
        <end position="27"/>
    </location>
</feature>
<keyword evidence="3" id="KW-1185">Reference proteome</keyword>
<sequence length="91" mass="10015">MNRKVAKGAVLAVSAISLCVGGFMFYLKGAYERELESDWLARNTRDLTDQDEKTQNVLTNVMGISLAVSGVTAFLGFRLDSQPDKSDKILE</sequence>
<name>A0A6M0RR84_9CYAN</name>
<feature type="transmembrane region" description="Helical" evidence="1">
    <location>
        <begin position="57"/>
        <end position="77"/>
    </location>
</feature>